<dbReference type="Pfam" id="PF06812">
    <property type="entry name" value="ImpA_N"/>
    <property type="match status" value="1"/>
</dbReference>
<dbReference type="AlphaFoldDB" id="A0A0C1ZFS8"/>
<dbReference type="PANTHER" id="PTHR37951:SF1">
    <property type="entry name" value="TYPE VI SECRETION SYSTEM COMPONENT TSSA1"/>
    <property type="match status" value="1"/>
</dbReference>
<dbReference type="PANTHER" id="PTHR37951">
    <property type="entry name" value="CYTOPLASMIC PROTEIN-RELATED"/>
    <property type="match status" value="1"/>
</dbReference>
<gene>
    <name evidence="2" type="ORF">H735_17560</name>
</gene>
<organism evidence="2 3">
    <name type="scientific">Vibrio owensii CAIM 1854 = LMG 25443</name>
    <dbReference type="NCBI Taxonomy" id="1229493"/>
    <lineage>
        <taxon>Bacteria</taxon>
        <taxon>Pseudomonadati</taxon>
        <taxon>Pseudomonadota</taxon>
        <taxon>Gammaproteobacteria</taxon>
        <taxon>Vibrionales</taxon>
        <taxon>Vibrionaceae</taxon>
        <taxon>Vibrio</taxon>
    </lineage>
</organism>
<dbReference type="NCBIfam" id="TIGR03363">
    <property type="entry name" value="VI_chp_8"/>
    <property type="match status" value="1"/>
</dbReference>
<dbReference type="InterPro" id="IPR010657">
    <property type="entry name" value="ImpA_N"/>
</dbReference>
<dbReference type="Proteomes" id="UP000031586">
    <property type="component" value="Unassembled WGS sequence"/>
</dbReference>
<dbReference type="RefSeq" id="WP_020196284.1">
    <property type="nucleotide sequence ID" value="NZ_BAOH01000051.1"/>
</dbReference>
<evidence type="ECO:0000259" key="1">
    <source>
        <dbReference type="Pfam" id="PF06812"/>
    </source>
</evidence>
<reference evidence="2 3" key="1">
    <citation type="submission" date="2014-07" db="EMBL/GenBank/DDBJ databases">
        <title>Unique and conserved regions in Vibrio harveyi and related species in comparison with the shrimp pathogen Vibrio harveyi CAIM 1792.</title>
        <authorList>
            <person name="Espinoza-Valles I."/>
            <person name="Vora G."/>
            <person name="Leekitcharoenphon P."/>
            <person name="Ussery D."/>
            <person name="Hoj L."/>
            <person name="Gomez-Gil B."/>
        </authorList>
    </citation>
    <scope>NUCLEOTIDE SEQUENCE [LARGE SCALE GENOMIC DNA]</scope>
    <source>
        <strain evidence="3">CAIM 1854 / LMG 25443</strain>
    </source>
</reference>
<proteinExistence type="predicted"/>
<comment type="caution">
    <text evidence="2">The sequence shown here is derived from an EMBL/GenBank/DDBJ whole genome shotgun (WGS) entry which is preliminary data.</text>
</comment>
<feature type="domain" description="ImpA N-terminal" evidence="1">
    <location>
        <begin position="22"/>
        <end position="150"/>
    </location>
</feature>
<dbReference type="EMBL" id="JPRD01000028">
    <property type="protein sequence ID" value="KIF51956.1"/>
    <property type="molecule type" value="Genomic_DNA"/>
</dbReference>
<sequence>MVDSKSVSDSSRVFDWLAPVLLPVSEERPTGVDPREDVSPQSAYYRLKDSRMAARNAERNAIIEEESILTHTNLWRVFIDEVPDILSRQSKDLEFVAWLIEALTRLYGFRGMGVGYEIASNFIDNFWEQLYPMPDEDGMETRISSIIGLNGIDSEGTLIFPLASIPLTDIGVEQPYAFWEYQQAIELERLDEDKRRYKVEQGAVEMSKINDTVKSTSDEFYRELISDLEFAMAAFSQFSQKLDDAVGDVTPSSYISKKLDSIHSALKHLLGVRFQAPSEVNEVIQLEPTEDEEAPTVQNQNGALLMTNMQSREQAIEQLQKVADFFRESEPHSPVSYSIEQIIRWCGMPLPELLAELISDGDAKRSYFRLVGIAEQNEN</sequence>
<dbReference type="PATRIC" id="fig|1229493.5.peg.2669"/>
<evidence type="ECO:0000313" key="2">
    <source>
        <dbReference type="EMBL" id="KIF51956.1"/>
    </source>
</evidence>
<protein>
    <submittedName>
        <fullName evidence="2">Type VI secretion protein</fullName>
    </submittedName>
</protein>
<name>A0A0C1ZFS8_9VIBR</name>
<accession>A0A0C1ZFS8</accession>
<dbReference type="InterPro" id="IPR017740">
    <property type="entry name" value="TssA-like"/>
</dbReference>
<evidence type="ECO:0000313" key="3">
    <source>
        <dbReference type="Proteomes" id="UP000031586"/>
    </source>
</evidence>